<evidence type="ECO:0000256" key="2">
    <source>
        <dbReference type="ARBA" id="ARBA00022605"/>
    </source>
</evidence>
<sequence length="388" mass="41147">MALMNNYARLPVAFVRGEGVWLYDESGRKYLDALAGIAVCGLGHSHPAVTTALQEQAGKLLHTSNLYQIPEQAALSDDLCRLSGLDAVLFCNSGAEANEAAIKLARLHGHARGIAEPKILVFTQSFHGRTLAALTATGNRKIQEGFTPLVAGFVRAPYGDLVTVRGMLSADPDIVAVLVEPVQGEGGVRPAPASFLRGLRALCDEHQALLLCDEVQTGIGRSGRYFAFQHEEGLLPDVLCLAKGLGNGVPIGAIVARQAAADLFGPGKHGSTFGGGPLVCAAARAVLRTMEAEDLPAHAAAMGELLQGRLRERFHGHPGVEEVRGLGLMVGIVLRQEPKDFVRRALDAGVLLNVTAGRVIRLLPPLIFGPAEIDLLIDTLAKLLQEEV</sequence>
<evidence type="ECO:0000256" key="1">
    <source>
        <dbReference type="ARBA" id="ARBA00022576"/>
    </source>
</evidence>
<dbReference type="InterPro" id="IPR005814">
    <property type="entry name" value="Aminotrans_3"/>
</dbReference>
<comment type="caution">
    <text evidence="6">The sequence shown here is derived from an EMBL/GenBank/DDBJ whole genome shotgun (WGS) entry which is preliminary data.</text>
</comment>
<dbReference type="FunFam" id="3.40.640.10:FF:000004">
    <property type="entry name" value="Acetylornithine aminotransferase"/>
    <property type="match status" value="1"/>
</dbReference>
<dbReference type="GO" id="GO:0006526">
    <property type="term" value="P:L-arginine biosynthetic process"/>
    <property type="evidence" value="ECO:0007669"/>
    <property type="project" value="UniProtKB-UniRule"/>
</dbReference>
<dbReference type="GO" id="GO:0005737">
    <property type="term" value="C:cytoplasm"/>
    <property type="evidence" value="ECO:0007669"/>
    <property type="project" value="UniProtKB-SubCell"/>
</dbReference>
<comment type="catalytic activity">
    <reaction evidence="5">
        <text>N(2)-acetyl-L-ornithine + 2-oxoglutarate = N-acetyl-L-glutamate 5-semialdehyde + L-glutamate</text>
        <dbReference type="Rhea" id="RHEA:18049"/>
        <dbReference type="ChEBI" id="CHEBI:16810"/>
        <dbReference type="ChEBI" id="CHEBI:29123"/>
        <dbReference type="ChEBI" id="CHEBI:29985"/>
        <dbReference type="ChEBI" id="CHEBI:57805"/>
        <dbReference type="EC" id="2.6.1.11"/>
    </reaction>
</comment>
<keyword evidence="3 5" id="KW-0808">Transferase</keyword>
<organism evidence="6 7">
    <name type="scientific">Igneacidithiobacillus copahuensis</name>
    <dbReference type="NCBI Taxonomy" id="2724909"/>
    <lineage>
        <taxon>Bacteria</taxon>
        <taxon>Pseudomonadati</taxon>
        <taxon>Pseudomonadota</taxon>
        <taxon>Acidithiobacillia</taxon>
        <taxon>Acidithiobacillales</taxon>
        <taxon>Acidithiobacillaceae</taxon>
        <taxon>Igneacidithiobacillus</taxon>
    </lineage>
</organism>
<dbReference type="GO" id="GO:0042802">
    <property type="term" value="F:identical protein binding"/>
    <property type="evidence" value="ECO:0007669"/>
    <property type="project" value="TreeGrafter"/>
</dbReference>
<comment type="subunit">
    <text evidence="5">Homodimer.</text>
</comment>
<keyword evidence="5" id="KW-0963">Cytoplasm</keyword>
<dbReference type="Pfam" id="PF00202">
    <property type="entry name" value="Aminotran_3"/>
    <property type="match status" value="1"/>
</dbReference>
<keyword evidence="5" id="KW-0055">Arginine biosynthesis</keyword>
<evidence type="ECO:0000256" key="5">
    <source>
        <dbReference type="HAMAP-Rule" id="MF_01107"/>
    </source>
</evidence>
<dbReference type="PROSITE" id="PS00600">
    <property type="entry name" value="AA_TRANSFER_CLASS_3"/>
    <property type="match status" value="1"/>
</dbReference>
<feature type="binding site" evidence="5">
    <location>
        <position position="271"/>
    </location>
    <ligand>
        <name>N(2)-acetyl-L-ornithine</name>
        <dbReference type="ChEBI" id="CHEBI:57805"/>
    </ligand>
</feature>
<dbReference type="Proteomes" id="UP001197378">
    <property type="component" value="Unassembled WGS sequence"/>
</dbReference>
<dbReference type="RefSeq" id="WP_215872442.1">
    <property type="nucleotide sequence ID" value="NZ_JAAXYO010000012.1"/>
</dbReference>
<dbReference type="InterPro" id="IPR015424">
    <property type="entry name" value="PyrdxlP-dep_Trfase"/>
</dbReference>
<dbReference type="AlphaFoldDB" id="A0AAE2YMD3"/>
<feature type="binding site" evidence="5">
    <location>
        <position position="129"/>
    </location>
    <ligand>
        <name>N(2)-acetyl-L-ornithine</name>
        <dbReference type="ChEBI" id="CHEBI:57805"/>
    </ligand>
</feature>
<feature type="modified residue" description="N6-(pyridoxal phosphate)lysine" evidence="5">
    <location>
        <position position="243"/>
    </location>
</feature>
<protein>
    <recommendedName>
        <fullName evidence="5">Acetylornithine aminotransferase</fullName>
        <shortName evidence="5">ACOAT</shortName>
        <ecNumber evidence="5">2.6.1.11</ecNumber>
    </recommendedName>
</protein>
<dbReference type="InterPro" id="IPR049704">
    <property type="entry name" value="Aminotrans_3_PPA_site"/>
</dbReference>
<dbReference type="GO" id="GO:0003992">
    <property type="term" value="F:N2-acetyl-L-ornithine:2-oxoglutarate 5-aminotransferase activity"/>
    <property type="evidence" value="ECO:0007669"/>
    <property type="project" value="UniProtKB-UniRule"/>
</dbReference>
<dbReference type="InterPro" id="IPR015422">
    <property type="entry name" value="PyrdxlP-dep_Trfase_small"/>
</dbReference>
<dbReference type="PANTHER" id="PTHR11986:SF79">
    <property type="entry name" value="ACETYLORNITHINE AMINOTRANSFERASE, MITOCHONDRIAL"/>
    <property type="match status" value="1"/>
</dbReference>
<evidence type="ECO:0000256" key="3">
    <source>
        <dbReference type="ARBA" id="ARBA00022679"/>
    </source>
</evidence>
<dbReference type="InterPro" id="IPR015421">
    <property type="entry name" value="PyrdxlP-dep_Trfase_major"/>
</dbReference>
<comment type="pathway">
    <text evidence="5">Amino-acid biosynthesis; L-arginine biosynthesis; N(2)-acetyl-L-ornithine from L-glutamate: step 4/4.</text>
</comment>
<reference evidence="6" key="1">
    <citation type="journal article" date="2021" name="ISME J.">
        <title>Genomic evolution of the class Acidithiobacillia: deep-branching Proteobacteria living in extreme acidic conditions.</title>
        <authorList>
            <person name="Moya-Beltran A."/>
            <person name="Beard S."/>
            <person name="Rojas-Villalobos C."/>
            <person name="Issotta F."/>
            <person name="Gallardo Y."/>
            <person name="Ulloa R."/>
            <person name="Giaveno A."/>
            <person name="Degli Esposti M."/>
            <person name="Johnson D.B."/>
            <person name="Quatrini R."/>
        </authorList>
    </citation>
    <scope>NUCLEOTIDE SEQUENCE</scope>
    <source>
        <strain evidence="6">VAN18-1</strain>
    </source>
</reference>
<comment type="miscellaneous">
    <text evidence="5">May also have succinyldiaminopimelate aminotransferase activity, thus carrying out the corresponding step in lysine biosynthesis.</text>
</comment>
<feature type="binding site" evidence="5">
    <location>
        <begin position="94"/>
        <end position="95"/>
    </location>
    <ligand>
        <name>pyridoxal 5'-phosphate</name>
        <dbReference type="ChEBI" id="CHEBI:597326"/>
    </ligand>
</feature>
<proteinExistence type="inferred from homology"/>
<comment type="cofactor">
    <cofactor evidence="5">
        <name>pyridoxal 5'-phosphate</name>
        <dbReference type="ChEBI" id="CHEBI:597326"/>
    </cofactor>
    <text evidence="5">Binds 1 pyridoxal phosphate per subunit.</text>
</comment>
<feature type="binding site" evidence="5">
    <location>
        <position position="126"/>
    </location>
    <ligand>
        <name>pyridoxal 5'-phosphate</name>
        <dbReference type="ChEBI" id="CHEBI:597326"/>
    </ligand>
</feature>
<evidence type="ECO:0000313" key="6">
    <source>
        <dbReference type="EMBL" id="MBU2786642.1"/>
    </source>
</evidence>
<dbReference type="EMBL" id="JAAXYO010000012">
    <property type="protein sequence ID" value="MBU2786642.1"/>
    <property type="molecule type" value="Genomic_DNA"/>
</dbReference>
<feature type="binding site" evidence="5">
    <location>
        <position position="272"/>
    </location>
    <ligand>
        <name>pyridoxal 5'-phosphate</name>
        <dbReference type="ChEBI" id="CHEBI:597326"/>
    </ligand>
</feature>
<dbReference type="NCBIfam" id="NF002325">
    <property type="entry name" value="PRK01278.1"/>
    <property type="match status" value="1"/>
</dbReference>
<dbReference type="Gene3D" id="3.40.640.10">
    <property type="entry name" value="Type I PLP-dependent aspartate aminotransferase-like (Major domain)"/>
    <property type="match status" value="1"/>
</dbReference>
<dbReference type="HAMAP" id="MF_01107">
    <property type="entry name" value="ArgD_aminotrans_3"/>
    <property type="match status" value="1"/>
</dbReference>
<evidence type="ECO:0000256" key="4">
    <source>
        <dbReference type="ARBA" id="ARBA00022898"/>
    </source>
</evidence>
<name>A0AAE2YMD3_9PROT</name>
<evidence type="ECO:0000313" key="7">
    <source>
        <dbReference type="Proteomes" id="UP001197378"/>
    </source>
</evidence>
<dbReference type="GO" id="GO:0030170">
    <property type="term" value="F:pyridoxal phosphate binding"/>
    <property type="evidence" value="ECO:0007669"/>
    <property type="project" value="InterPro"/>
</dbReference>
<dbReference type="InterPro" id="IPR004636">
    <property type="entry name" value="AcOrn/SuccOrn_fam"/>
</dbReference>
<feature type="binding site" evidence="5">
    <location>
        <begin position="213"/>
        <end position="216"/>
    </location>
    <ligand>
        <name>pyridoxal 5'-phosphate</name>
        <dbReference type="ChEBI" id="CHEBI:597326"/>
    </ligand>
</feature>
<dbReference type="CDD" id="cd00610">
    <property type="entry name" value="OAT_like"/>
    <property type="match status" value="1"/>
</dbReference>
<accession>A0AAE2YMD3</accession>
<dbReference type="SUPFAM" id="SSF53383">
    <property type="entry name" value="PLP-dependent transferases"/>
    <property type="match status" value="1"/>
</dbReference>
<comment type="similarity">
    <text evidence="5">Belongs to the class-III pyridoxal-phosphate-dependent aminotransferase family. ArgD subfamily.</text>
</comment>
<dbReference type="EC" id="2.6.1.11" evidence="5"/>
<dbReference type="PANTHER" id="PTHR11986">
    <property type="entry name" value="AMINOTRANSFERASE CLASS III"/>
    <property type="match status" value="1"/>
</dbReference>
<keyword evidence="4 5" id="KW-0663">Pyridoxal phosphate</keyword>
<dbReference type="Gene3D" id="3.90.1150.10">
    <property type="entry name" value="Aspartate Aminotransferase, domain 1"/>
    <property type="match status" value="1"/>
</dbReference>
<keyword evidence="7" id="KW-1185">Reference proteome</keyword>
<dbReference type="PIRSF" id="PIRSF000521">
    <property type="entry name" value="Transaminase_4ab_Lys_Orn"/>
    <property type="match status" value="1"/>
</dbReference>
<comment type="subcellular location">
    <subcellularLocation>
        <location evidence="5">Cytoplasm</location>
    </subcellularLocation>
</comment>
<dbReference type="InterPro" id="IPR050103">
    <property type="entry name" value="Class-III_PLP-dep_AT"/>
</dbReference>
<keyword evidence="2 5" id="KW-0028">Amino-acid biosynthesis</keyword>
<keyword evidence="1 5" id="KW-0032">Aminotransferase</keyword>
<dbReference type="NCBIfam" id="TIGR00707">
    <property type="entry name" value="argD"/>
    <property type="match status" value="1"/>
</dbReference>
<gene>
    <name evidence="5" type="primary">argD</name>
    <name evidence="6" type="ORF">HFQ13_00160</name>
</gene>